<dbReference type="Proteomes" id="UP000075573">
    <property type="component" value="Unassembled WGS sequence"/>
</dbReference>
<dbReference type="SUPFAM" id="SSF141571">
    <property type="entry name" value="Pentapeptide repeat-like"/>
    <property type="match status" value="1"/>
</dbReference>
<sequence length="625" mass="68484">MFEVPGRTPRDALQQHIRAETSRLSTQPGPRRRVDLRGLYLKNFQLEGINLSWCDLSGSCLLDTNLRRSKLNNTIMREVRAIGVNFDSVEAYRSNWVLGNVEDCSFRCASLSGGSMYGAILRRNRMTGFEAKGVDFSHSQVLGCGMADGNLVGAMFMNSRVYRTDLSGADLSDSKGQANLDARRTDDVSRLVRSRTAGARFVGNIYDRKTLYNDYSLPELKSDKRVSAISRSAIFFPLACLGMVCGEKAYEHLGEGAHKVYEMLEPMMSPGVSHALGAVMSSGVGYYTGFGLALGAAYFVKEVIPEKIKDPVYENLMKFWTMARDFIGRMVEQGRKMVDLVVLMGKSRSMDPLLQTMDSRSRPSSSQMESFRKFASRDFGDLIVCTRNQLAHALSATSAARKGMHSPDCDLTILHAHGPEVKPGKTHGPCVVNVRGDGRMNAIWANVGGNPYVRVEYSKGLNGKPMGVYDQRGCPVMASELPPEVTDSRLATLYRFEKGLSNDVRLNDSTALRYNMSTHFVSEGVDGTVVVRRTSDRAIDNDLGPAIVKKDGSSIYLLADRVVSSQEFSIATGKKRPAVRQTQPGPGAPTPASKPPVPVRDDTPTPGSLPQDTSSLPPSSSPRPC</sequence>
<evidence type="ECO:0000256" key="1">
    <source>
        <dbReference type="SAM" id="MobiDB-lite"/>
    </source>
</evidence>
<evidence type="ECO:0008006" key="4">
    <source>
        <dbReference type="Google" id="ProtNLM"/>
    </source>
</evidence>
<organism evidence="2 3">
    <name type="scientific">Gluconobacter potus</name>
    <dbReference type="NCBI Taxonomy" id="2724927"/>
    <lineage>
        <taxon>Bacteria</taxon>
        <taxon>Pseudomonadati</taxon>
        <taxon>Pseudomonadota</taxon>
        <taxon>Alphaproteobacteria</taxon>
        <taxon>Acetobacterales</taxon>
        <taxon>Acetobacteraceae</taxon>
        <taxon>Gluconobacter</taxon>
    </lineage>
</organism>
<accession>A0A149QXM3</accession>
<dbReference type="PANTHER" id="PTHR14136">
    <property type="entry name" value="BTB_POZ DOMAIN-CONTAINING PROTEIN KCTD9"/>
    <property type="match status" value="1"/>
</dbReference>
<proteinExistence type="predicted"/>
<dbReference type="Pfam" id="PF00805">
    <property type="entry name" value="Pentapeptide"/>
    <property type="match status" value="1"/>
</dbReference>
<feature type="compositionally biased region" description="Low complexity" evidence="1">
    <location>
        <begin position="604"/>
        <end position="618"/>
    </location>
</feature>
<dbReference type="InterPro" id="IPR001646">
    <property type="entry name" value="5peptide_repeat"/>
</dbReference>
<reference evidence="2 3" key="1">
    <citation type="submission" date="2015-06" db="EMBL/GenBank/DDBJ databases">
        <title>Improved classification and identification of acetic acid bacteria using matrix-assisted laser desorption/ionization time-of-flight mass spectrometry; Gluconobacter nephelii and Gluconobacter uchimurae are later heterotypic synonyms of Gluconobacter japonicus and Gluconobacter oxydans, respectively.</title>
        <authorList>
            <person name="Li L."/>
            <person name="Cleenwerck I."/>
            <person name="De Vuyst L."/>
            <person name="Vandamme P."/>
        </authorList>
    </citation>
    <scope>NUCLEOTIDE SEQUENCE [LARGE SCALE GENOMIC DNA]</scope>
    <source>
        <strain evidence="2 3">LMG 1764</strain>
    </source>
</reference>
<dbReference type="EMBL" id="LHZB01000104">
    <property type="protein sequence ID" value="KXV02021.1"/>
    <property type="molecule type" value="Genomic_DNA"/>
</dbReference>
<evidence type="ECO:0000313" key="2">
    <source>
        <dbReference type="EMBL" id="KXV02021.1"/>
    </source>
</evidence>
<gene>
    <name evidence="2" type="ORF">AD929_04220</name>
</gene>
<comment type="caution">
    <text evidence="2">The sequence shown here is derived from an EMBL/GenBank/DDBJ whole genome shotgun (WGS) entry which is preliminary data.</text>
</comment>
<dbReference type="InterPro" id="IPR051082">
    <property type="entry name" value="Pentapeptide-BTB/POZ_domain"/>
</dbReference>
<evidence type="ECO:0000313" key="3">
    <source>
        <dbReference type="Proteomes" id="UP000075573"/>
    </source>
</evidence>
<dbReference type="Gene3D" id="2.160.20.80">
    <property type="entry name" value="E3 ubiquitin-protein ligase SopA"/>
    <property type="match status" value="1"/>
</dbReference>
<feature type="region of interest" description="Disordered" evidence="1">
    <location>
        <begin position="571"/>
        <end position="625"/>
    </location>
</feature>
<name>A0A149QXM3_9PROT</name>
<dbReference type="PATRIC" id="fig|442.7.peg.2324"/>
<dbReference type="PANTHER" id="PTHR14136:SF17">
    <property type="entry name" value="BTB_POZ DOMAIN-CONTAINING PROTEIN KCTD9"/>
    <property type="match status" value="1"/>
</dbReference>
<feature type="compositionally biased region" description="Pro residues" evidence="1">
    <location>
        <begin position="586"/>
        <end position="598"/>
    </location>
</feature>
<protein>
    <recommendedName>
        <fullName evidence="4">Pentapeptide repeat-containing protein</fullName>
    </recommendedName>
</protein>
<dbReference type="AlphaFoldDB" id="A0A149QXM3"/>